<name>A0A5E8H4N8_ROSAD</name>
<gene>
    <name evidence="2" type="ORF">SADFL11_4764</name>
</gene>
<sequence length="1102" mass="117421">MSQPDGMKDELPKPAPWKRRRLLRLAIGVVFIGLIVFVGAIFVSGPVTVPYLGKLLASQGTRGPVTLSIESASVDFTADDGIRIVIQDVRVDISGGAPVTLELPRLEAPLTRSALWSGDIRFASLHLKEPQVTIALKGGPAVIPEISQLSEAVNRIGNVIDDQFVRRGLTSVTVSDGAFDITGPAPRSFTNINADVFRSPDGEISASARVGGRVTSWRLDFLRAPSKTGPGTRMAAVVNGITLAELLGPDAAIAYGKGLRLPASAKLDSVLDENGELISANAVARVQNGWFQMGRTLVAFDDVALSAVYRGPDKPIEIQTSHFIRGNTRIFFSGQIDQPTGDAPVWDFRLETEHPQVGPLDVREPPQMLDGATVHGRFNLAEKQIHISRFSVRSGKASATGVVNIQIGSDGPYLAIAVDGEQIPISLAKKVWPITLVPPARKWIIERIKAGLIETASFTAAIRPPGFNYLDPDAGWSGDDMEMTMSFVDGAVAPVGDVAVVDGLSGTMTIENEVLTVKASGGTADLPGEDDVVVPATVFEIHNLPLRVGKIAKVETRLEGENAEIGALLNAKPFEVLDRANLKTGGVTGSGVVDITASFPMERVIDMDDVTWKAVGRSEDFSDENPIMGHQIQNADLSIEADRSQIVISGNGEFDGLNADINLVVPLSGAGDPRRQDVVASVTADQLKARGIDLTAFLDGPMTVSAGKAEGGQNISIDLQETEVRLQALGWRKAKGVPASASFKLIETDDKKVVQDFELVSEGADIFGHIHLSATGELTEATFPRFQLRPGDDAQIDITRADSGRYDIIFSGKNFDGRGLVQSLRSPGGSQGAGDFADGARIAVDVARMTGFNKRWMENVTGRVDTGARGLLAADISGLVGGSSEFRFTLTSNGGAQQADGRFDDTGAMLAFLDLYKRMRGGRGTLSVAMADADSWVGDFKVRSLVITEDPAIQRISTTNLNTRDEASRVIVRQPQANTAEVARGTASFETLDINFTREGDQMTISRGALQGNALGGTVAGTVDLKQQTLNLTGTFVPIYALNNFFSKIPLLGFALGGSTGEGLIGVTYRLSGSLSDPVLSVNPISAIAPGIFRRMFEFQPE</sequence>
<keyword evidence="1" id="KW-0812">Transmembrane</keyword>
<dbReference type="EMBL" id="ACCU02000003">
    <property type="protein sequence ID" value="EEE47475.2"/>
    <property type="molecule type" value="Genomic_DNA"/>
</dbReference>
<comment type="caution">
    <text evidence="2">The sequence shown here is derived from an EMBL/GenBank/DDBJ whole genome shotgun (WGS) entry which is preliminary data.</text>
</comment>
<organism evidence="2 3">
    <name type="scientific">Roseibium alexandrii (strain DSM 17067 / NCIMB 14079 / DFL-11)</name>
    <name type="common">Labrenzia alexandrii</name>
    <dbReference type="NCBI Taxonomy" id="244592"/>
    <lineage>
        <taxon>Bacteria</taxon>
        <taxon>Pseudomonadati</taxon>
        <taxon>Pseudomonadota</taxon>
        <taxon>Alphaproteobacteria</taxon>
        <taxon>Hyphomicrobiales</taxon>
        <taxon>Stappiaceae</taxon>
        <taxon>Roseibium</taxon>
    </lineage>
</organism>
<dbReference type="AlphaFoldDB" id="A0A5E8H4N8"/>
<evidence type="ECO:0000256" key="1">
    <source>
        <dbReference type="SAM" id="Phobius"/>
    </source>
</evidence>
<feature type="transmembrane region" description="Helical" evidence="1">
    <location>
        <begin position="21"/>
        <end position="43"/>
    </location>
</feature>
<proteinExistence type="predicted"/>
<evidence type="ECO:0000313" key="2">
    <source>
        <dbReference type="EMBL" id="EEE47475.2"/>
    </source>
</evidence>
<reference evidence="2 3" key="2">
    <citation type="submission" date="2013-04" db="EMBL/GenBank/DDBJ databases">
        <authorList>
            <person name="Fiebig A."/>
            <person name="Pradella S."/>
            <person name="Wagner-Doebler I."/>
        </authorList>
    </citation>
    <scope>NUCLEOTIDE SEQUENCE [LARGE SCALE GENOMIC DNA]</scope>
    <source>
        <strain evidence="3">DSM 17067 / NCIMB 14079 / DFL-11</strain>
    </source>
</reference>
<reference evidence="2 3" key="1">
    <citation type="submission" date="2008-01" db="EMBL/GenBank/DDBJ databases">
        <authorList>
            <person name="Wagner-Dobler I."/>
            <person name="Ferriera S."/>
            <person name="Johnson J."/>
            <person name="Kravitz S."/>
            <person name="Beeson K."/>
            <person name="Sutton G."/>
            <person name="Rogers Y.-H."/>
            <person name="Friedman R."/>
            <person name="Frazier M."/>
            <person name="Venter J.C."/>
        </authorList>
    </citation>
    <scope>NUCLEOTIDE SEQUENCE [LARGE SCALE GENOMIC DNA]</scope>
    <source>
        <strain evidence="3">DSM 17067 / NCIMB 14079 / DFL-11</strain>
    </source>
</reference>
<dbReference type="Proteomes" id="UP000004703">
    <property type="component" value="Chromosome"/>
</dbReference>
<protein>
    <submittedName>
        <fullName evidence="2">Uncharacterized protein</fullName>
    </submittedName>
</protein>
<evidence type="ECO:0000313" key="3">
    <source>
        <dbReference type="Proteomes" id="UP000004703"/>
    </source>
</evidence>
<keyword evidence="1" id="KW-1133">Transmembrane helix</keyword>
<accession>A0A5E8H4N8</accession>
<keyword evidence="1" id="KW-0472">Membrane</keyword>